<evidence type="ECO:0000256" key="1">
    <source>
        <dbReference type="ARBA" id="ARBA00022722"/>
    </source>
</evidence>
<evidence type="ECO:0000256" key="13">
    <source>
        <dbReference type="HAMAP-Rule" id="MF_01451"/>
    </source>
</evidence>
<dbReference type="EC" id="5.6.2.4" evidence="13"/>
<dbReference type="HAMAP" id="MF_01451">
    <property type="entry name" value="AddA"/>
    <property type="match status" value="1"/>
</dbReference>
<feature type="domain" description="UvrD-like helicase ATP-binding" evidence="16">
    <location>
        <begin position="1"/>
        <end position="471"/>
    </location>
</feature>
<evidence type="ECO:0000256" key="5">
    <source>
        <dbReference type="ARBA" id="ARBA00022806"/>
    </source>
</evidence>
<dbReference type="EMBL" id="JAJHJB010000008">
    <property type="protein sequence ID" value="MCC5465268.1"/>
    <property type="molecule type" value="Genomic_DNA"/>
</dbReference>
<keyword evidence="19" id="KW-1185">Reference proteome</keyword>
<proteinExistence type="inferred from homology"/>
<evidence type="ECO:0000256" key="9">
    <source>
        <dbReference type="ARBA" id="ARBA00023204"/>
    </source>
</evidence>
<dbReference type="InterPro" id="IPR014017">
    <property type="entry name" value="DNA_helicase_UvrD-like_C"/>
</dbReference>
<dbReference type="Gene3D" id="3.90.320.10">
    <property type="match status" value="1"/>
</dbReference>
<dbReference type="RefSeq" id="WP_229534528.1">
    <property type="nucleotide sequence ID" value="NZ_JAJHJB010000008.1"/>
</dbReference>
<evidence type="ECO:0000256" key="15">
    <source>
        <dbReference type="SAM" id="MobiDB-lite"/>
    </source>
</evidence>
<keyword evidence="5 13" id="KW-0347">Helicase</keyword>
<evidence type="ECO:0000313" key="18">
    <source>
        <dbReference type="EMBL" id="MCC5465268.1"/>
    </source>
</evidence>
<dbReference type="PROSITE" id="PS51217">
    <property type="entry name" value="UVRD_HELICASE_CTER"/>
    <property type="match status" value="1"/>
</dbReference>
<dbReference type="CDD" id="cd17932">
    <property type="entry name" value="DEXQc_UvrD"/>
    <property type="match status" value="1"/>
</dbReference>
<evidence type="ECO:0000256" key="12">
    <source>
        <dbReference type="ARBA" id="ARBA00048988"/>
    </source>
</evidence>
<evidence type="ECO:0000256" key="11">
    <source>
        <dbReference type="ARBA" id="ARBA00034617"/>
    </source>
</evidence>
<dbReference type="Pfam" id="PF12705">
    <property type="entry name" value="PDDEXK_1"/>
    <property type="match status" value="1"/>
</dbReference>
<keyword evidence="4 13" id="KW-0378">Hydrolase</keyword>
<keyword evidence="7 13" id="KW-0067">ATP-binding</keyword>
<gene>
    <name evidence="13 18" type="primary">addA</name>
    <name evidence="18" type="ORF">LMF89_07820</name>
</gene>
<dbReference type="InterPro" id="IPR014152">
    <property type="entry name" value="AddA"/>
</dbReference>
<dbReference type="Gene3D" id="1.10.274.50">
    <property type="match status" value="1"/>
</dbReference>
<evidence type="ECO:0000256" key="14">
    <source>
        <dbReference type="PROSITE-ProRule" id="PRU00560"/>
    </source>
</evidence>
<feature type="region of interest" description="Disordered" evidence="15">
    <location>
        <begin position="531"/>
        <end position="551"/>
    </location>
</feature>
<keyword evidence="10 13" id="KW-0413">Isomerase</keyword>
<dbReference type="EC" id="3.1.-.-" evidence="13"/>
<comment type="catalytic activity">
    <reaction evidence="12 13">
        <text>ATP + H2O = ADP + phosphate + H(+)</text>
        <dbReference type="Rhea" id="RHEA:13065"/>
        <dbReference type="ChEBI" id="CHEBI:15377"/>
        <dbReference type="ChEBI" id="CHEBI:15378"/>
        <dbReference type="ChEBI" id="CHEBI:30616"/>
        <dbReference type="ChEBI" id="CHEBI:43474"/>
        <dbReference type="ChEBI" id="CHEBI:456216"/>
        <dbReference type="EC" id="5.6.2.4"/>
    </reaction>
</comment>
<sequence length="1253" mass="141525">MSWSEQQLLAIETRNKNVLVAAAAGSGKTSVLVERIISRILDKDQPIDVDKVLVVTFTNAAAAEMRGRIGSALNEELKKQPRSEHIQRQLALLNSSAISTIHAFCQNVVRQNFHLLDLDPQFRIGGQAEVTIMKTEVLEALFESKYAQGDEAFLDLVEHYGDEQSDDSLYQLVLGLYNFSQSHPWPEDWLADLSKRFALPEGTRVDQTPWSQLIREKIILDLEQAGQQLDALCLEAGKSGGVEAYVDTFMADRAVLDEVLSAAAHSWERLAGAIASCKFEKIAAVPKGTDESLKKYFQRGRQKVKDKVNDCKVHFFDRPAEELLEDMRIIAPVVETLGKLVIEFGREFAKMKRSKDVLDFNDLEHFCLEILLAPTSRPGEIEASSVAIELQERFAEVMVDEYQDTNGVQETILRLVASTKQPNLFLVGDVKQSIYRFRLAEPELFMEKYRHYPTAGSQYARIDLSQNFRSRAGVLHAVNFLFVQLMAPRIGELEYGEAEKLNPGPDYLEEQGKLLEGPVELCIVDRDEAEEPMASPEGEMDNGEGVESPDGPAAELMEEAELSGFELEARLIAKKMAEYMTGSYRVYDKALKQYRNLAWRDIVILLRSVKGKANVMLDVLRKAGIPAYAELDAGYFREIEVQIMVALLSVIDNPRQDIALAAVLRSPLVGFTTEELAEVRLCCPGEELWSALSYEIEQGSIDEKMQKKVAAFVRQFEKWRNLSRRKGVPELIWQIYRDTGYYDYVGGMRGGMLRQANLRALYDRARQYESTNFRGLFRFLRFVERMQDKGSDLAVARALGESEDVVRIMSIHKSKGLEFPLVFVADLGKNINLQDSKALVLSHKILGVGPYVTNPELRFRYPTLARHGIRHKLIMETKAEELRILYVALTRAREKLILVGSVSKLAKKTAGWCQYTDRLQPTLPDAMIAGAGNYLDWLCPAVARHVGGAPLREYGECEQEPSRIFADDLSAWKVDIYSRSQLLEAGEEQSETTTLLENIRTLQPVEGGEDFVWVEKTLGWQYAYQHIVGKPAKLSVTEIKRRFDTEVEESSSQPIFAKKSIALRPRFIQQSVGLTGAERGTLMHSIMQQMDLQGNLSESGIKEQITAMVKKEMILPEHAEIVDTKGVAAFFQSSLGQRLCASPKVRRELPFSLVLPAEKFYDDMVGAGEGIFIQGILDVLFDEADGLVLVDYKTDWVTDSSELIDRYSVQLNLYAEAVEKIFKQPVIEKYLYVFSTKEAVRIWCATRQEDNKK</sequence>
<dbReference type="InterPro" id="IPR014016">
    <property type="entry name" value="UvrD-like_ATP-bd"/>
</dbReference>
<keyword evidence="6 13" id="KW-0269">Exonuclease</keyword>
<dbReference type="InterPro" id="IPR027417">
    <property type="entry name" value="P-loop_NTPase"/>
</dbReference>
<comment type="subunit">
    <text evidence="13">Heterodimer of AddA and AddB/RexB.</text>
</comment>
<comment type="caution">
    <text evidence="18">The sequence shown here is derived from an EMBL/GenBank/DDBJ whole genome shotgun (WGS) entry which is preliminary data.</text>
</comment>
<keyword evidence="8 13" id="KW-0238">DNA-binding</keyword>
<keyword evidence="9 13" id="KW-0234">DNA repair</keyword>
<evidence type="ECO:0000256" key="3">
    <source>
        <dbReference type="ARBA" id="ARBA00022763"/>
    </source>
</evidence>
<comment type="catalytic activity">
    <reaction evidence="11 13">
        <text>Couples ATP hydrolysis with the unwinding of duplex DNA by translocating in the 3'-5' direction.</text>
        <dbReference type="EC" id="5.6.2.4"/>
    </reaction>
</comment>
<keyword evidence="3 13" id="KW-0227">DNA damage</keyword>
<dbReference type="Pfam" id="PF00580">
    <property type="entry name" value="UvrD-helicase"/>
    <property type="match status" value="1"/>
</dbReference>
<accession>A0ABS8HPZ7</accession>
<dbReference type="InterPro" id="IPR011335">
    <property type="entry name" value="Restrct_endonuc-II-like"/>
</dbReference>
<dbReference type="GO" id="GO:0004386">
    <property type="term" value="F:helicase activity"/>
    <property type="evidence" value="ECO:0007669"/>
    <property type="project" value="UniProtKB-KW"/>
</dbReference>
<dbReference type="Gene3D" id="3.40.50.300">
    <property type="entry name" value="P-loop containing nucleotide triphosphate hydrolases"/>
    <property type="match status" value="4"/>
</dbReference>
<reference evidence="18" key="1">
    <citation type="submission" date="2021-11" db="EMBL/GenBank/DDBJ databases">
        <title>Description of a new species Pelosinus isolated from the bottom sediments of Lake Baikal.</title>
        <authorList>
            <person name="Zakharyuk A."/>
        </authorList>
    </citation>
    <scope>NUCLEOTIDE SEQUENCE</scope>
    <source>
        <strain evidence="18">Bkl1</strain>
    </source>
</reference>
<evidence type="ECO:0000259" key="17">
    <source>
        <dbReference type="PROSITE" id="PS51217"/>
    </source>
</evidence>
<dbReference type="PANTHER" id="PTHR11070">
    <property type="entry name" value="UVRD / RECB / PCRA DNA HELICASE FAMILY MEMBER"/>
    <property type="match status" value="1"/>
</dbReference>
<name>A0ABS8HPZ7_9FIRM</name>
<dbReference type="Pfam" id="PF13361">
    <property type="entry name" value="UvrD_C"/>
    <property type="match status" value="1"/>
</dbReference>
<keyword evidence="1 13" id="KW-0540">Nuclease</keyword>
<dbReference type="SUPFAM" id="SSF52980">
    <property type="entry name" value="Restriction endonuclease-like"/>
    <property type="match status" value="1"/>
</dbReference>
<dbReference type="PANTHER" id="PTHR11070:SF48">
    <property type="entry name" value="ATP-DEPENDENT HELICASE_NUCLEASE SUBUNIT A"/>
    <property type="match status" value="1"/>
</dbReference>
<keyword evidence="2 13" id="KW-0547">Nucleotide-binding</keyword>
<evidence type="ECO:0000256" key="2">
    <source>
        <dbReference type="ARBA" id="ARBA00022741"/>
    </source>
</evidence>
<comment type="similarity">
    <text evidence="13">Belongs to the helicase family. AddA subfamily.</text>
</comment>
<evidence type="ECO:0000256" key="6">
    <source>
        <dbReference type="ARBA" id="ARBA00022839"/>
    </source>
</evidence>
<protein>
    <recommendedName>
        <fullName evidence="13">ATP-dependent helicase/nuclease subunit A</fullName>
        <ecNumber evidence="13">3.1.-.-</ecNumber>
        <ecNumber evidence="13">5.6.2.4</ecNumber>
    </recommendedName>
    <alternativeName>
        <fullName evidence="13">ATP-dependent helicase/nuclease AddA</fullName>
    </alternativeName>
    <alternativeName>
        <fullName evidence="13">DNA 3'-5' helicase AddA</fullName>
    </alternativeName>
</protein>
<comment type="function">
    <text evidence="13">The heterodimer acts as both an ATP-dependent DNA helicase and an ATP-dependent, dual-direction single-stranded exonuclease. Recognizes the chi site generating a DNA molecule suitable for the initiation of homologous recombination. The AddA nuclease domain is required for chi fragment generation; this subunit has the helicase and 3' -&gt; 5' nuclease activities.</text>
</comment>
<dbReference type="InterPro" id="IPR038726">
    <property type="entry name" value="PDDEXK_AddAB-type"/>
</dbReference>
<dbReference type="SUPFAM" id="SSF52540">
    <property type="entry name" value="P-loop containing nucleoside triphosphate hydrolases"/>
    <property type="match status" value="1"/>
</dbReference>
<dbReference type="InterPro" id="IPR011604">
    <property type="entry name" value="PDDEXK-like_dom_sf"/>
</dbReference>
<evidence type="ECO:0000256" key="8">
    <source>
        <dbReference type="ARBA" id="ARBA00023125"/>
    </source>
</evidence>
<feature type="binding site" evidence="14">
    <location>
        <begin position="22"/>
        <end position="29"/>
    </location>
    <ligand>
        <name>ATP</name>
        <dbReference type="ChEBI" id="CHEBI:30616"/>
    </ligand>
</feature>
<dbReference type="InterPro" id="IPR000212">
    <property type="entry name" value="DNA_helicase_UvrD/REP"/>
</dbReference>
<organism evidence="18 19">
    <name type="scientific">Pelosinus baikalensis</name>
    <dbReference type="NCBI Taxonomy" id="2892015"/>
    <lineage>
        <taxon>Bacteria</taxon>
        <taxon>Bacillati</taxon>
        <taxon>Bacillota</taxon>
        <taxon>Negativicutes</taxon>
        <taxon>Selenomonadales</taxon>
        <taxon>Sporomusaceae</taxon>
        <taxon>Pelosinus</taxon>
    </lineage>
</organism>
<comment type="cofactor">
    <cofactor evidence="13">
        <name>Mg(2+)</name>
        <dbReference type="ChEBI" id="CHEBI:18420"/>
    </cofactor>
</comment>
<feature type="domain" description="UvrD-like helicase C-terminal" evidence="17">
    <location>
        <begin position="512"/>
        <end position="816"/>
    </location>
</feature>
<evidence type="ECO:0000256" key="10">
    <source>
        <dbReference type="ARBA" id="ARBA00023235"/>
    </source>
</evidence>
<dbReference type="NCBIfam" id="TIGR02785">
    <property type="entry name" value="addA_Gpos"/>
    <property type="match status" value="1"/>
</dbReference>
<evidence type="ECO:0000256" key="7">
    <source>
        <dbReference type="ARBA" id="ARBA00022840"/>
    </source>
</evidence>
<evidence type="ECO:0000259" key="16">
    <source>
        <dbReference type="PROSITE" id="PS51198"/>
    </source>
</evidence>
<evidence type="ECO:0000256" key="4">
    <source>
        <dbReference type="ARBA" id="ARBA00022801"/>
    </source>
</evidence>
<dbReference type="PROSITE" id="PS51198">
    <property type="entry name" value="UVRD_HELICASE_ATP_BIND"/>
    <property type="match status" value="1"/>
</dbReference>
<dbReference type="Proteomes" id="UP001165492">
    <property type="component" value="Unassembled WGS sequence"/>
</dbReference>
<evidence type="ECO:0000313" key="19">
    <source>
        <dbReference type="Proteomes" id="UP001165492"/>
    </source>
</evidence>